<evidence type="ECO:0000313" key="2">
    <source>
        <dbReference type="EMBL" id="GFM33523.1"/>
    </source>
</evidence>
<feature type="transmembrane region" description="Helical" evidence="1">
    <location>
        <begin position="319"/>
        <end position="336"/>
    </location>
</feature>
<organism evidence="2 3">
    <name type="scientific">Desulfovibrio subterraneus</name>
    <dbReference type="NCBI Taxonomy" id="2718620"/>
    <lineage>
        <taxon>Bacteria</taxon>
        <taxon>Pseudomonadati</taxon>
        <taxon>Thermodesulfobacteriota</taxon>
        <taxon>Desulfovibrionia</taxon>
        <taxon>Desulfovibrionales</taxon>
        <taxon>Desulfovibrionaceae</taxon>
        <taxon>Desulfovibrio</taxon>
    </lineage>
</organism>
<feature type="transmembrane region" description="Helical" evidence="1">
    <location>
        <begin position="156"/>
        <end position="179"/>
    </location>
</feature>
<dbReference type="Pfam" id="PF16980">
    <property type="entry name" value="CitMHS_2"/>
    <property type="match status" value="1"/>
</dbReference>
<dbReference type="InterPro" id="IPR031566">
    <property type="entry name" value="CitMHS_2"/>
</dbReference>
<gene>
    <name evidence="2" type="ORF">DSM101010T_18880</name>
</gene>
<feature type="transmembrane region" description="Helical" evidence="1">
    <location>
        <begin position="397"/>
        <end position="417"/>
    </location>
</feature>
<feature type="transmembrane region" description="Helical" evidence="1">
    <location>
        <begin position="437"/>
        <end position="455"/>
    </location>
</feature>
<protein>
    <submittedName>
        <fullName evidence="2">Sodium:proton antiporter</fullName>
    </submittedName>
</protein>
<keyword evidence="1" id="KW-0472">Membrane</keyword>
<evidence type="ECO:0000313" key="3">
    <source>
        <dbReference type="Proteomes" id="UP000503840"/>
    </source>
</evidence>
<dbReference type="EMBL" id="BLVO01000013">
    <property type="protein sequence ID" value="GFM33523.1"/>
    <property type="molecule type" value="Genomic_DNA"/>
</dbReference>
<name>A0A7J0BIC7_9BACT</name>
<proteinExistence type="predicted"/>
<feature type="transmembrane region" description="Helical" evidence="1">
    <location>
        <begin position="26"/>
        <end position="44"/>
    </location>
</feature>
<feature type="transmembrane region" description="Helical" evidence="1">
    <location>
        <begin position="122"/>
        <end position="144"/>
    </location>
</feature>
<reference evidence="2 3" key="1">
    <citation type="submission" date="2020-05" db="EMBL/GenBank/DDBJ databases">
        <title>Draft genome sequence of Desulfovibrio sp. strain HN2T.</title>
        <authorList>
            <person name="Ueno A."/>
            <person name="Tamazawa S."/>
            <person name="Tamamura S."/>
            <person name="Murakami T."/>
            <person name="Kiyama T."/>
            <person name="Inomata H."/>
            <person name="Amano Y."/>
            <person name="Miyakawa K."/>
            <person name="Tamaki H."/>
            <person name="Naganuma T."/>
            <person name="Kaneko K."/>
        </authorList>
    </citation>
    <scope>NUCLEOTIDE SEQUENCE [LARGE SCALE GENOMIC DNA]</scope>
    <source>
        <strain evidence="2 3">HN2</strain>
    </source>
</reference>
<evidence type="ECO:0000256" key="1">
    <source>
        <dbReference type="SAM" id="Phobius"/>
    </source>
</evidence>
<accession>A0A7J0BIC7</accession>
<comment type="caution">
    <text evidence="2">The sequence shown here is derived from an EMBL/GenBank/DDBJ whole genome shotgun (WGS) entry which is preliminary data.</text>
</comment>
<dbReference type="AlphaFoldDB" id="A0A7J0BIC7"/>
<dbReference type="Proteomes" id="UP000503840">
    <property type="component" value="Unassembled WGS sequence"/>
</dbReference>
<sequence length="498" mass="53986">MHSTMDVHRDNKEAETVFNWRSIKSLAVIAASLTAIMLPALAFASEGGHGGPHLDGALLSGMWVIPFACMLLSIAIFPLAAPHFWHHHFGKVAAFWGLAFLVPFTFQFGFELALYETIHTLFLEYIPFIILLFALFTVAGGVRLTGSLVGTPALNTGILLIGTLLASWMGTTGAAMLLIRPLLRANAHRKYKVHSVVFFIFLVANVGGSLTPLGDPPLFLGFLKGVSFFWTTVHMLAPMALVASILLAVFFAMDTYLFGKEGKPMPKGDAAGSGEKFGMEGKVNLILLGGVVAAVLMSGMWRPHVSFDLYHVPVELQNIARDVLLLVIAGLSLKLTDPESRRKNDFNWFPIIEVAKLFSGIFISMIPAIAILKAGEHGALSAVINMVSHEGTPVNPMYFWLTGALSSFLDNAPTYLVFFNTAGGDAVHLMNDMSQTLLAISAGAVFMGANTYIGNAPNFMVRSIAEDQGVKMPSFFGYMAWSGSILIPCFIIVTLVFF</sequence>
<feature type="transmembrane region" description="Helical" evidence="1">
    <location>
        <begin position="348"/>
        <end position="372"/>
    </location>
</feature>
<feature type="transmembrane region" description="Helical" evidence="1">
    <location>
        <begin position="93"/>
        <end position="115"/>
    </location>
</feature>
<feature type="transmembrane region" description="Helical" evidence="1">
    <location>
        <begin position="56"/>
        <end position="81"/>
    </location>
</feature>
<feature type="transmembrane region" description="Helical" evidence="1">
    <location>
        <begin position="283"/>
        <end position="299"/>
    </location>
</feature>
<keyword evidence="1" id="KW-1133">Transmembrane helix</keyword>
<keyword evidence="1" id="KW-0812">Transmembrane</keyword>
<feature type="transmembrane region" description="Helical" evidence="1">
    <location>
        <begin position="475"/>
        <end position="497"/>
    </location>
</feature>
<feature type="transmembrane region" description="Helical" evidence="1">
    <location>
        <begin position="191"/>
        <end position="208"/>
    </location>
</feature>
<feature type="transmembrane region" description="Helical" evidence="1">
    <location>
        <begin position="228"/>
        <end position="253"/>
    </location>
</feature>
<keyword evidence="3" id="KW-1185">Reference proteome</keyword>